<dbReference type="SUPFAM" id="SSF51735">
    <property type="entry name" value="NAD(P)-binding Rossmann-fold domains"/>
    <property type="match status" value="1"/>
</dbReference>
<dbReference type="PRINTS" id="PR00081">
    <property type="entry name" value="GDHRDH"/>
</dbReference>
<evidence type="ECO:0000313" key="1">
    <source>
        <dbReference type="EMBL" id="ETS04760.1"/>
    </source>
</evidence>
<gene>
    <name evidence="1" type="ORF">M419DRAFT_6584</name>
</gene>
<dbReference type="InterPro" id="IPR036291">
    <property type="entry name" value="NAD(P)-bd_dom_sf"/>
</dbReference>
<dbReference type="AlphaFoldDB" id="A0A024SGQ3"/>
<dbReference type="EMBL" id="KI911141">
    <property type="protein sequence ID" value="ETS04760.1"/>
    <property type="molecule type" value="Genomic_DNA"/>
</dbReference>
<dbReference type="Proteomes" id="UP000024376">
    <property type="component" value="Unassembled WGS sequence"/>
</dbReference>
<evidence type="ECO:0000313" key="2">
    <source>
        <dbReference type="Proteomes" id="UP000024376"/>
    </source>
</evidence>
<dbReference type="OrthoDB" id="1274115at2759"/>
<sequence>MAQAYLISGASTGFGALAAQAIAKRGHTVFAGMYSHNGNTKGYEEAVSQFAQEHKVDLHAIPLDLLSQDSVNAAVNHVLKSAGRIDAVVHNAGHLCWGPSESFSAKQLLHLYDVNVVGCQRLNQAALPHMRRQRSGHLIWICSSSTYGAKSPMAGPYFAAKAAQDSLAQSYAHELAPWGIETTIVLPGVFTKGTNHFIDAAKPELGDVEAEYEEGPTKGMAEDTLKGTEGLLPPDADPSLVADALADLADVPRGKKPFRVSVDAVLDGGDVGAAVVDNNKVNAYRRMGLERFLKVQL</sequence>
<dbReference type="Pfam" id="PF00106">
    <property type="entry name" value="adh_short"/>
    <property type="match status" value="1"/>
</dbReference>
<dbReference type="KEGG" id="trr:M419DRAFT_6584"/>
<proteinExistence type="predicted"/>
<reference evidence="2" key="1">
    <citation type="journal article" date="2013" name="Ind. Biotechnol.">
        <title>Comparative genomics analysis of Trichoderma reesei strains.</title>
        <authorList>
            <person name="Koike H."/>
            <person name="Aerts A."/>
            <person name="LaButti K."/>
            <person name="Grigoriev I.V."/>
            <person name="Baker S.E."/>
        </authorList>
    </citation>
    <scope>NUCLEOTIDE SEQUENCE [LARGE SCALE GENOMIC DNA]</scope>
    <source>
        <strain evidence="2">ATCC 56765 / BCRC 32924 / NRRL 11460 / Rut C-30</strain>
    </source>
</reference>
<dbReference type="PANTHER" id="PTHR43976:SF9">
    <property type="entry name" value="OXIDOREDUCTASE"/>
    <property type="match status" value="1"/>
</dbReference>
<dbReference type="HOGENOM" id="CLU_010194_2_9_1"/>
<dbReference type="InterPro" id="IPR051911">
    <property type="entry name" value="SDR_oxidoreductase"/>
</dbReference>
<dbReference type="CDD" id="cd05374">
    <property type="entry name" value="17beta-HSD-like_SDR_c"/>
    <property type="match status" value="1"/>
</dbReference>
<protein>
    <submittedName>
        <fullName evidence="1">Short-chain dehydrogenase/reductase SDR</fullName>
    </submittedName>
</protein>
<dbReference type="PANTHER" id="PTHR43976">
    <property type="entry name" value="SHORT CHAIN DEHYDROGENASE"/>
    <property type="match status" value="1"/>
</dbReference>
<name>A0A024SGQ3_HYPJR</name>
<dbReference type="InterPro" id="IPR002347">
    <property type="entry name" value="SDR_fam"/>
</dbReference>
<accession>A0A024SGQ3</accession>
<dbReference type="Gene3D" id="3.40.50.720">
    <property type="entry name" value="NAD(P)-binding Rossmann-like Domain"/>
    <property type="match status" value="1"/>
</dbReference>
<organism evidence="1 2">
    <name type="scientific">Hypocrea jecorina (strain ATCC 56765 / BCRC 32924 / NRRL 11460 / Rut C-30)</name>
    <name type="common">Trichoderma reesei</name>
    <dbReference type="NCBI Taxonomy" id="1344414"/>
    <lineage>
        <taxon>Eukaryota</taxon>
        <taxon>Fungi</taxon>
        <taxon>Dikarya</taxon>
        <taxon>Ascomycota</taxon>
        <taxon>Pezizomycotina</taxon>
        <taxon>Sordariomycetes</taxon>
        <taxon>Hypocreomycetidae</taxon>
        <taxon>Hypocreales</taxon>
        <taxon>Hypocreaceae</taxon>
        <taxon>Trichoderma</taxon>
    </lineage>
</organism>